<feature type="domain" description="Cadherin" evidence="16">
    <location>
        <begin position="473"/>
        <end position="579"/>
    </location>
</feature>
<organism evidence="17 18">
    <name type="scientific">Larimichthys crocea</name>
    <name type="common">Large yellow croaker</name>
    <name type="synonym">Pseudosciaena crocea</name>
    <dbReference type="NCBI Taxonomy" id="215358"/>
    <lineage>
        <taxon>Eukaryota</taxon>
        <taxon>Metazoa</taxon>
        <taxon>Chordata</taxon>
        <taxon>Craniata</taxon>
        <taxon>Vertebrata</taxon>
        <taxon>Euteleostomi</taxon>
        <taxon>Actinopterygii</taxon>
        <taxon>Neopterygii</taxon>
        <taxon>Teleostei</taxon>
        <taxon>Neoteleostei</taxon>
        <taxon>Acanthomorphata</taxon>
        <taxon>Eupercaria</taxon>
        <taxon>Sciaenidae</taxon>
        <taxon>Larimichthys</taxon>
    </lineage>
</organism>
<dbReference type="PROSITE" id="PS00232">
    <property type="entry name" value="CADHERIN_1"/>
    <property type="match status" value="4"/>
</dbReference>
<keyword evidence="4" id="KW-0812">Transmembrane</keyword>
<feature type="domain" description="Cadherin" evidence="16">
    <location>
        <begin position="687"/>
        <end position="791"/>
    </location>
</feature>
<reference evidence="17 18" key="1">
    <citation type="submission" date="2019-07" db="EMBL/GenBank/DDBJ databases">
        <title>Chromosome genome assembly for large yellow croaker.</title>
        <authorList>
            <person name="Xiao S."/>
        </authorList>
    </citation>
    <scope>NUCLEOTIDE SEQUENCE [LARGE SCALE GENOMIC DNA]</scope>
    <source>
        <strain evidence="17">JMULYC20181020</strain>
        <tissue evidence="17">Muscle</tissue>
    </source>
</reference>
<name>A0A6G0I895_LARCR</name>
<dbReference type="InterPro" id="IPR002126">
    <property type="entry name" value="Cadherin-like_dom"/>
</dbReference>
<dbReference type="GO" id="GO:0007156">
    <property type="term" value="P:homophilic cell adhesion via plasma membrane adhesion molecules"/>
    <property type="evidence" value="ECO:0007669"/>
    <property type="project" value="InterPro"/>
</dbReference>
<feature type="domain" description="Cadherin" evidence="16">
    <location>
        <begin position="896"/>
        <end position="1005"/>
    </location>
</feature>
<keyword evidence="8" id="KW-0130">Cell adhesion</keyword>
<dbReference type="GO" id="GO:0005886">
    <property type="term" value="C:plasma membrane"/>
    <property type="evidence" value="ECO:0007669"/>
    <property type="project" value="UniProtKB-SubCell"/>
</dbReference>
<dbReference type="FunFam" id="2.60.40.60:FF:000020">
    <property type="entry name" value="Dachsous cadherin-related 1b"/>
    <property type="match status" value="2"/>
</dbReference>
<gene>
    <name evidence="17" type="ORF">D5F01_LYC13494</name>
</gene>
<feature type="domain" description="Cadherin" evidence="16">
    <location>
        <begin position="144"/>
        <end position="255"/>
    </location>
</feature>
<dbReference type="CDD" id="cd11304">
    <property type="entry name" value="Cadherin_repeat"/>
    <property type="match status" value="9"/>
</dbReference>
<evidence type="ECO:0000313" key="17">
    <source>
        <dbReference type="EMBL" id="KAE8287452.1"/>
    </source>
</evidence>
<keyword evidence="18" id="KW-1185">Reference proteome</keyword>
<evidence type="ECO:0000256" key="8">
    <source>
        <dbReference type="ARBA" id="ARBA00022889"/>
    </source>
</evidence>
<comment type="subunit">
    <text evidence="12">Heterophilic interaction with FAT4; this interaction affects their respective protein levels.</text>
</comment>
<dbReference type="FunFam" id="2.60.40.60:FF:000007">
    <property type="entry name" value="Protocadherin alpha 2"/>
    <property type="match status" value="1"/>
</dbReference>
<keyword evidence="9" id="KW-1133">Transmembrane helix</keyword>
<dbReference type="Proteomes" id="UP000424527">
    <property type="component" value="Unassembled WGS sequence"/>
</dbReference>
<dbReference type="GO" id="GO:0016477">
    <property type="term" value="P:cell migration"/>
    <property type="evidence" value="ECO:0007669"/>
    <property type="project" value="UniProtKB-ARBA"/>
</dbReference>
<evidence type="ECO:0000256" key="6">
    <source>
        <dbReference type="ARBA" id="ARBA00022737"/>
    </source>
</evidence>
<dbReference type="Gene3D" id="2.60.40.60">
    <property type="entry name" value="Cadherins"/>
    <property type="match status" value="9"/>
</dbReference>
<dbReference type="FunFam" id="2.60.40.60:FF:000035">
    <property type="entry name" value="Protocadherin Fat 3"/>
    <property type="match status" value="1"/>
</dbReference>
<keyword evidence="10" id="KW-0472">Membrane</keyword>
<dbReference type="FunFam" id="2.60.40.60:FF:000102">
    <property type="entry name" value="Dachsous cadherin-related 1b"/>
    <property type="match status" value="1"/>
</dbReference>
<dbReference type="PANTHER" id="PTHR24028:SF345">
    <property type="entry name" value="PROTOCADHERIN-16-LIKE"/>
    <property type="match status" value="1"/>
</dbReference>
<dbReference type="InterPro" id="IPR050174">
    <property type="entry name" value="Protocadherin/Cadherin-CA"/>
</dbReference>
<keyword evidence="6" id="KW-0677">Repeat</keyword>
<sequence length="1067" mass="115110">MPLTSKGSRRRPWVSGPCMCSSLLRWKPLFYFCIGLVLSQSTAVLGALELQLDEEQPTGTIVGDISAGLPPGETASLYFISDHEGTGVGSDLNIDETTGIITTARRLDREQRDHYSFIAVTMTGITIEVSITVNDINDHAPVFPKKKAVLKIPEHTAVGTRFSLEPATDADKDQLTTQGYAIREGNVGQAFRLETKRAANKVLYLDLVVNGLLDREKRSSYTLVVEAFDGGSPKRMGSMTLEVTVTDINDHAPLFNQSRYHAIISESLPQGSSILQVFATDEDEGDNGLVLYEINRRQSDPDRYFVIDVKSGVITLNRPLDFELKRVHELVVQARDNASHPEVTNAFVTIHVRDYNDNQPTMTIIFLSEDGSPRISEGAQPGQYVARISVTDPDYGEYANVNVSLEGGDGKFALTTKDSIIYLIYVDQVLDREERDSYDLRVMATDSGTPPLRAESSFTIQVTDVNDNPPLFDQQAYRQTIPEVVYPGSFVLQVTARDKDQGPNGDVRYSLLKGKNSHSDWFSIDPVTGIITTATALDFESEPAPSVTVIATDSGRPPLSSTAKVDIVLQDVNDNTPVFSSSFYNASIKENTPAGTCFLEVSATDEDRGSFGAISYTLGPGTGSAVPTHFTIDKESGQICTRTSLDRDEGLEKFDLTVTATDGGGLSSVARVRVSVVDINDNRPAFYPVLYTVSLSTHSAPGTSVVKVTANDPDAGENGRVTYRTVPGGGSNFFTLNKDTGVISLSRSLHGKANTVISMVISAEDGGGLTAPVNARVNVSVVAGSVASPVFEQAQYFFTVSEDVLRGTAVGVVRASAKTGVSKNIFYSISSGDPDGYFTVDSASGTIRTALPLDHETCSSLDLEIQARSGSPPAYGTSRVRITISDINDNAPTFLPSSSESLLLPEITKMGTVIYTIQATDKDSGHNGQLSFDLVSAGAAGSSGQRTFGVDRGSGEVRLIGSLSYESVPRYDLQVVAKDGGAPQLSSTFTLVVHIQAQDAQGPNFDTLTYRVELRENTPLNTRFLQVRALNTEANGNGGSSSSSSSSPISYRLRPDGDACWFWHHAR</sequence>
<evidence type="ECO:0000256" key="13">
    <source>
        <dbReference type="ARBA" id="ARBA00072299"/>
    </source>
</evidence>
<dbReference type="SUPFAM" id="SSF49313">
    <property type="entry name" value="Cadherin-like"/>
    <property type="match status" value="9"/>
</dbReference>
<dbReference type="FunFam" id="2.60.40.60:FF:000319">
    <property type="entry name" value="FAT atypical cadherin 1b"/>
    <property type="match status" value="1"/>
</dbReference>
<dbReference type="GO" id="GO:0005509">
    <property type="term" value="F:calcium ion binding"/>
    <property type="evidence" value="ECO:0007669"/>
    <property type="project" value="UniProtKB-UniRule"/>
</dbReference>
<evidence type="ECO:0000256" key="9">
    <source>
        <dbReference type="ARBA" id="ARBA00022989"/>
    </source>
</evidence>
<keyword evidence="3" id="KW-0597">Phosphoprotein</keyword>
<evidence type="ECO:0000256" key="11">
    <source>
        <dbReference type="ARBA" id="ARBA00023180"/>
    </source>
</evidence>
<evidence type="ECO:0000313" key="18">
    <source>
        <dbReference type="Proteomes" id="UP000424527"/>
    </source>
</evidence>
<keyword evidence="5" id="KW-0732">Signal</keyword>
<evidence type="ECO:0000256" key="14">
    <source>
        <dbReference type="ARBA" id="ARBA00079083"/>
    </source>
</evidence>
<evidence type="ECO:0000256" key="15">
    <source>
        <dbReference type="PROSITE-ProRule" id="PRU00043"/>
    </source>
</evidence>
<dbReference type="AlphaFoldDB" id="A0A6G0I895"/>
<evidence type="ECO:0000256" key="3">
    <source>
        <dbReference type="ARBA" id="ARBA00022553"/>
    </source>
</evidence>
<evidence type="ECO:0000256" key="2">
    <source>
        <dbReference type="ARBA" id="ARBA00022475"/>
    </source>
</evidence>
<dbReference type="FunFam" id="2.60.40.60:FF:000060">
    <property type="entry name" value="Putative cadherin-23"/>
    <property type="match status" value="1"/>
</dbReference>
<accession>A0A6G0I895</accession>
<evidence type="ECO:0000256" key="10">
    <source>
        <dbReference type="ARBA" id="ARBA00023136"/>
    </source>
</evidence>
<keyword evidence="7 15" id="KW-0106">Calcium</keyword>
<dbReference type="Pfam" id="PF00028">
    <property type="entry name" value="Cadherin"/>
    <property type="match status" value="8"/>
</dbReference>
<evidence type="ECO:0000259" key="16">
    <source>
        <dbReference type="PROSITE" id="PS50268"/>
    </source>
</evidence>
<feature type="domain" description="Cadherin" evidence="16">
    <location>
        <begin position="375"/>
        <end position="472"/>
    </location>
</feature>
<comment type="caution">
    <text evidence="17">The sequence shown here is derived from an EMBL/GenBank/DDBJ whole genome shotgun (WGS) entry which is preliminary data.</text>
</comment>
<proteinExistence type="predicted"/>
<dbReference type="EMBL" id="REGW02000013">
    <property type="protein sequence ID" value="KAE8287452.1"/>
    <property type="molecule type" value="Genomic_DNA"/>
</dbReference>
<evidence type="ECO:0000256" key="5">
    <source>
        <dbReference type="ARBA" id="ARBA00022729"/>
    </source>
</evidence>
<dbReference type="FunFam" id="2.60.40.60:FF:000226">
    <property type="entry name" value="Dachsous, isoform B"/>
    <property type="match status" value="1"/>
</dbReference>
<keyword evidence="2" id="KW-1003">Cell membrane</keyword>
<feature type="domain" description="Cadherin" evidence="16">
    <location>
        <begin position="580"/>
        <end position="686"/>
    </location>
</feature>
<keyword evidence="11" id="KW-0325">Glycoprotein</keyword>
<feature type="domain" description="Cadherin" evidence="16">
    <location>
        <begin position="792"/>
        <end position="894"/>
    </location>
</feature>
<feature type="domain" description="Cadherin" evidence="16">
    <location>
        <begin position="44"/>
        <end position="143"/>
    </location>
</feature>
<dbReference type="FunFam" id="2.60.40.60:FF:000153">
    <property type="entry name" value="Dachsous cadherin-related 2"/>
    <property type="match status" value="1"/>
</dbReference>
<dbReference type="InterPro" id="IPR020894">
    <property type="entry name" value="Cadherin_CS"/>
</dbReference>
<dbReference type="GO" id="GO:0003183">
    <property type="term" value="P:mitral valve morphogenesis"/>
    <property type="evidence" value="ECO:0007669"/>
    <property type="project" value="UniProtKB-ARBA"/>
</dbReference>
<feature type="domain" description="Cadherin" evidence="16">
    <location>
        <begin position="256"/>
        <end position="362"/>
    </location>
</feature>
<evidence type="ECO:0000256" key="12">
    <source>
        <dbReference type="ARBA" id="ARBA00062150"/>
    </source>
</evidence>
<protein>
    <recommendedName>
        <fullName evidence="13">Protocadherin-16</fullName>
    </recommendedName>
    <alternativeName>
        <fullName evidence="14">Protein dachsous homolog 1</fullName>
    </alternativeName>
</protein>
<evidence type="ECO:0000256" key="4">
    <source>
        <dbReference type="ARBA" id="ARBA00022692"/>
    </source>
</evidence>
<dbReference type="InterPro" id="IPR015919">
    <property type="entry name" value="Cadherin-like_sf"/>
</dbReference>
<evidence type="ECO:0000256" key="1">
    <source>
        <dbReference type="ARBA" id="ARBA00004251"/>
    </source>
</evidence>
<dbReference type="SMART" id="SM00112">
    <property type="entry name" value="CA"/>
    <property type="match status" value="9"/>
</dbReference>
<dbReference type="PRINTS" id="PR00205">
    <property type="entry name" value="CADHERIN"/>
</dbReference>
<dbReference type="PANTHER" id="PTHR24028">
    <property type="entry name" value="CADHERIN-87A"/>
    <property type="match status" value="1"/>
</dbReference>
<evidence type="ECO:0000256" key="7">
    <source>
        <dbReference type="ARBA" id="ARBA00022837"/>
    </source>
</evidence>
<dbReference type="PROSITE" id="PS50268">
    <property type="entry name" value="CADHERIN_2"/>
    <property type="match status" value="9"/>
</dbReference>
<comment type="subcellular location">
    <subcellularLocation>
        <location evidence="1">Cell membrane</location>
        <topology evidence="1">Single-pass type I membrane protein</topology>
    </subcellularLocation>
</comment>